<dbReference type="OrthoDB" id="7932160at2"/>
<evidence type="ECO:0008006" key="3">
    <source>
        <dbReference type="Google" id="ProtNLM"/>
    </source>
</evidence>
<dbReference type="RefSeq" id="WP_092868434.1">
    <property type="nucleotide sequence ID" value="NZ_FPCH01000003.1"/>
</dbReference>
<sequence>MAYEEGTRTTNTSLYYPLYQQAFEWADSTSMFWQPFLKAAGRTQLEVASLHARQAQAFVHWAHRMMQPATPVDVFSAHAHFWATVTGQYIETVPRVAAAVEKAAEAVTPKVLPLPAKPARDGLILLDRQPSGGTPERRVA</sequence>
<proteinExistence type="predicted"/>
<evidence type="ECO:0000313" key="1">
    <source>
        <dbReference type="EMBL" id="SFV36902.1"/>
    </source>
</evidence>
<reference evidence="2" key="1">
    <citation type="submission" date="2016-10" db="EMBL/GenBank/DDBJ databases">
        <authorList>
            <person name="Varghese N."/>
            <person name="Submissions S."/>
        </authorList>
    </citation>
    <scope>NUCLEOTIDE SEQUENCE [LARGE SCALE GENOMIC DNA]</scope>
    <source>
        <strain evidence="2">DSM 1565</strain>
    </source>
</reference>
<evidence type="ECO:0000313" key="2">
    <source>
        <dbReference type="Proteomes" id="UP000199423"/>
    </source>
</evidence>
<dbReference type="Proteomes" id="UP000199423">
    <property type="component" value="Unassembled WGS sequence"/>
</dbReference>
<accession>A0A1I7NQM8</accession>
<gene>
    <name evidence="1" type="ORF">SAMN04488557_2887</name>
</gene>
<name>A0A1I7NQM8_9HYPH</name>
<organism evidence="1 2">
    <name type="scientific">Hyphomicrobium facile</name>
    <dbReference type="NCBI Taxonomy" id="51670"/>
    <lineage>
        <taxon>Bacteria</taxon>
        <taxon>Pseudomonadati</taxon>
        <taxon>Pseudomonadota</taxon>
        <taxon>Alphaproteobacteria</taxon>
        <taxon>Hyphomicrobiales</taxon>
        <taxon>Hyphomicrobiaceae</taxon>
        <taxon>Hyphomicrobium</taxon>
    </lineage>
</organism>
<dbReference type="EMBL" id="FPCH01000003">
    <property type="protein sequence ID" value="SFV36902.1"/>
    <property type="molecule type" value="Genomic_DNA"/>
</dbReference>
<dbReference type="AlphaFoldDB" id="A0A1I7NQM8"/>
<protein>
    <recommendedName>
        <fullName evidence="3">Phasin protein</fullName>
    </recommendedName>
</protein>
<keyword evidence="2" id="KW-1185">Reference proteome</keyword>